<dbReference type="AlphaFoldDB" id="A0A9Q2P986"/>
<protein>
    <submittedName>
        <fullName evidence="1">Uncharacterized protein</fullName>
    </submittedName>
</protein>
<sequence>MTAPVPASVPKPRRVLISWERGSGGPVVPAAGYVNATGPVIYPRNGYIEMRSEWPTSQRISILNRRIVEIVYLGPDDDPATVAQELASRGDPRWP</sequence>
<evidence type="ECO:0000313" key="2">
    <source>
        <dbReference type="Proteomes" id="UP000808906"/>
    </source>
</evidence>
<reference evidence="1" key="1">
    <citation type="submission" date="2019-11" db="EMBL/GenBank/DDBJ databases">
        <title>Spread of Macrolides and rifampicin resistant Rhodococcus equi in clinical isolates in the USA.</title>
        <authorList>
            <person name="Alvarez-Narvaez S."/>
            <person name="Huber L."/>
            <person name="Cohen N.D."/>
            <person name="Slovis N."/>
            <person name="Greiter M."/>
            <person name="Giguere S."/>
            <person name="Hart K."/>
        </authorList>
    </citation>
    <scope>NUCLEOTIDE SEQUENCE</scope>
    <source>
        <strain evidence="1">Lh_17</strain>
    </source>
</reference>
<comment type="caution">
    <text evidence="1">The sequence shown here is derived from an EMBL/GenBank/DDBJ whole genome shotgun (WGS) entry which is preliminary data.</text>
</comment>
<gene>
    <name evidence="1" type="ORF">GS441_21850</name>
</gene>
<proteinExistence type="predicted"/>
<accession>A0A9Q2P986</accession>
<organism evidence="1 2">
    <name type="scientific">Rhodococcus hoagii</name>
    <name type="common">Corynebacterium equii</name>
    <dbReference type="NCBI Taxonomy" id="43767"/>
    <lineage>
        <taxon>Bacteria</taxon>
        <taxon>Bacillati</taxon>
        <taxon>Actinomycetota</taxon>
        <taxon>Actinomycetes</taxon>
        <taxon>Mycobacteriales</taxon>
        <taxon>Nocardiaceae</taxon>
        <taxon>Prescottella</taxon>
    </lineage>
</organism>
<dbReference type="Proteomes" id="UP000808906">
    <property type="component" value="Unassembled WGS sequence"/>
</dbReference>
<name>A0A9Q2P986_RHOHA</name>
<evidence type="ECO:0000313" key="1">
    <source>
        <dbReference type="EMBL" id="MBM4567963.1"/>
    </source>
</evidence>
<dbReference type="EMBL" id="WUXR01000017">
    <property type="protein sequence ID" value="MBM4567963.1"/>
    <property type="molecule type" value="Genomic_DNA"/>
</dbReference>